<keyword evidence="4" id="KW-1185">Reference proteome</keyword>
<gene>
    <name evidence="3" type="ORF">GCM10025868_11870</name>
</gene>
<evidence type="ECO:0000313" key="4">
    <source>
        <dbReference type="Proteomes" id="UP001157017"/>
    </source>
</evidence>
<reference evidence="4" key="1">
    <citation type="journal article" date="2019" name="Int. J. Syst. Evol. Microbiol.">
        <title>The Global Catalogue of Microorganisms (GCM) 10K type strain sequencing project: providing services to taxonomists for standard genome sequencing and annotation.</title>
        <authorList>
            <consortium name="The Broad Institute Genomics Platform"/>
            <consortium name="The Broad Institute Genome Sequencing Center for Infectious Disease"/>
            <person name="Wu L."/>
            <person name="Ma J."/>
        </authorList>
    </citation>
    <scope>NUCLEOTIDE SEQUENCE [LARGE SCALE GENOMIC DNA]</scope>
    <source>
        <strain evidence="4">NBRC 108730</strain>
    </source>
</reference>
<sequence>MAGVPFRGIRYVDGSGREARALFTDGTGRGVRRTTLQPALLQAARDAGVEVRTGRVTGVRQDVEGVDASLADGTGLRTRWLVAADGLHSPCARRSGSTRRCAGGPGTACAGTSPSSRGPTWSRCTGPATPRRT</sequence>
<evidence type="ECO:0000256" key="1">
    <source>
        <dbReference type="SAM" id="MobiDB-lite"/>
    </source>
</evidence>
<feature type="region of interest" description="Disordered" evidence="1">
    <location>
        <begin position="92"/>
        <end position="133"/>
    </location>
</feature>
<dbReference type="EMBL" id="BSUZ01000001">
    <property type="protein sequence ID" value="GMA85937.1"/>
    <property type="molecule type" value="Genomic_DNA"/>
</dbReference>
<accession>A0ABQ6JG86</accession>
<name>A0ABQ6JG86_9ACTN</name>
<dbReference type="Pfam" id="PF01494">
    <property type="entry name" value="FAD_binding_3"/>
    <property type="match status" value="1"/>
</dbReference>
<feature type="domain" description="FAD-binding" evidence="2">
    <location>
        <begin position="32"/>
        <end position="99"/>
    </location>
</feature>
<dbReference type="InterPro" id="IPR002938">
    <property type="entry name" value="FAD-bd"/>
</dbReference>
<dbReference type="Proteomes" id="UP001157017">
    <property type="component" value="Unassembled WGS sequence"/>
</dbReference>
<feature type="compositionally biased region" description="Polar residues" evidence="1">
    <location>
        <begin position="113"/>
        <end position="123"/>
    </location>
</feature>
<dbReference type="Gene3D" id="3.50.50.60">
    <property type="entry name" value="FAD/NAD(P)-binding domain"/>
    <property type="match status" value="1"/>
</dbReference>
<comment type="caution">
    <text evidence="3">The sequence shown here is derived from an EMBL/GenBank/DDBJ whole genome shotgun (WGS) entry which is preliminary data.</text>
</comment>
<protein>
    <recommendedName>
        <fullName evidence="2">FAD-binding domain-containing protein</fullName>
    </recommendedName>
</protein>
<evidence type="ECO:0000259" key="2">
    <source>
        <dbReference type="Pfam" id="PF01494"/>
    </source>
</evidence>
<dbReference type="SUPFAM" id="SSF51905">
    <property type="entry name" value="FAD/NAD(P)-binding domain"/>
    <property type="match status" value="1"/>
</dbReference>
<proteinExistence type="predicted"/>
<dbReference type="InterPro" id="IPR036188">
    <property type="entry name" value="FAD/NAD-bd_sf"/>
</dbReference>
<evidence type="ECO:0000313" key="3">
    <source>
        <dbReference type="EMBL" id="GMA85937.1"/>
    </source>
</evidence>
<organism evidence="3 4">
    <name type="scientific">Angustibacter aerolatus</name>
    <dbReference type="NCBI Taxonomy" id="1162965"/>
    <lineage>
        <taxon>Bacteria</taxon>
        <taxon>Bacillati</taxon>
        <taxon>Actinomycetota</taxon>
        <taxon>Actinomycetes</taxon>
        <taxon>Kineosporiales</taxon>
        <taxon>Kineosporiaceae</taxon>
    </lineage>
</organism>